<comment type="caution">
    <text evidence="1">The sequence shown here is derived from an EMBL/GenBank/DDBJ whole genome shotgun (WGS) entry which is preliminary data.</text>
</comment>
<dbReference type="PANTHER" id="PTHR30087:SF1">
    <property type="entry name" value="HYPOTHETICAL CYTOSOLIC PROTEIN"/>
    <property type="match status" value="1"/>
</dbReference>
<dbReference type="Proteomes" id="UP000241436">
    <property type="component" value="Unassembled WGS sequence"/>
</dbReference>
<organism evidence="1 2">
    <name type="scientific">Candidatus Methylomirabilis limnetica</name>
    <dbReference type="NCBI Taxonomy" id="2033718"/>
    <lineage>
        <taxon>Bacteria</taxon>
        <taxon>Candidatus Methylomirabilota</taxon>
        <taxon>Candidatus Methylomirabilia</taxon>
        <taxon>Candidatus Methylomirabilales</taxon>
        <taxon>Candidatus Methylomirabilaceae</taxon>
        <taxon>Candidatus Methylomirabilis</taxon>
    </lineage>
</organism>
<keyword evidence="2" id="KW-1185">Reference proteome</keyword>
<dbReference type="PANTHER" id="PTHR30087">
    <property type="entry name" value="INNER MEMBRANE PROTEIN"/>
    <property type="match status" value="1"/>
</dbReference>
<dbReference type="RefSeq" id="WP_107561478.1">
    <property type="nucleotide sequence ID" value="NZ_NVQC01000013.1"/>
</dbReference>
<dbReference type="OrthoDB" id="9797779at2"/>
<dbReference type="EMBL" id="NVQC01000013">
    <property type="protein sequence ID" value="PTL36724.1"/>
    <property type="molecule type" value="Genomic_DNA"/>
</dbReference>
<sequence length="168" mass="18143">MHRVLVSACLLGERVRHNGEHKQSHDRVLQRWLREGRVVPFCPEVAGGLPVPRPPAEIARATGGSSVLSGTGRVLDVNGCDVSAFFVAGAQQALEYARRESIRVAVLKDGSPSCGTSFIYDGTFTSRRVPGQGVTAALLRQAGIHVLNEFQFEEADRILTQLPQEGGP</sequence>
<protein>
    <submittedName>
        <fullName evidence="1">Purine-nucleoside phosphorylase</fullName>
    </submittedName>
</protein>
<reference evidence="1 2" key="1">
    <citation type="submission" date="2017-09" db="EMBL/GenBank/DDBJ databases">
        <title>Bloom of a denitrifying methanotroph, Candidatus Methylomirabilis limnetica, in a deep stratified lake.</title>
        <authorList>
            <person name="Graf J.S."/>
            <person name="Marchant H.K."/>
            <person name="Tienken D."/>
            <person name="Hach P.F."/>
            <person name="Brand A."/>
            <person name="Schubert C.J."/>
            <person name="Kuypers M.M."/>
            <person name="Milucka J."/>
        </authorList>
    </citation>
    <scope>NUCLEOTIDE SEQUENCE [LARGE SCALE GENOMIC DNA]</scope>
    <source>
        <strain evidence="1 2">Zug</strain>
    </source>
</reference>
<dbReference type="InterPro" id="IPR007553">
    <property type="entry name" value="2-thiour_desulf"/>
</dbReference>
<dbReference type="Pfam" id="PF04463">
    <property type="entry name" value="2-thiour_desulf"/>
    <property type="match status" value="1"/>
</dbReference>
<evidence type="ECO:0000313" key="2">
    <source>
        <dbReference type="Proteomes" id="UP000241436"/>
    </source>
</evidence>
<reference evidence="2" key="2">
    <citation type="journal article" date="2018" name="Environ. Microbiol.">
        <title>Bloom of a denitrifying methanotroph, 'Candidatus Methylomirabilis limnetica', in a deep stratified lake.</title>
        <authorList>
            <person name="Graf J.S."/>
            <person name="Mayr M.J."/>
            <person name="Marchant H.K."/>
            <person name="Tienken D."/>
            <person name="Hach P.F."/>
            <person name="Brand A."/>
            <person name="Schubert C.J."/>
            <person name="Kuypers M.M."/>
            <person name="Milucka J."/>
        </authorList>
    </citation>
    <scope>NUCLEOTIDE SEQUENCE [LARGE SCALE GENOMIC DNA]</scope>
    <source>
        <strain evidence="2">Zug</strain>
    </source>
</reference>
<gene>
    <name evidence="1" type="ORF">CLG94_03370</name>
</gene>
<proteinExistence type="predicted"/>
<evidence type="ECO:0000313" key="1">
    <source>
        <dbReference type="EMBL" id="PTL36724.1"/>
    </source>
</evidence>
<name>A0A2T4U025_9BACT</name>
<dbReference type="AlphaFoldDB" id="A0A2T4U025"/>
<accession>A0A2T4U025</accession>